<name>A0A4S8K1Y3_MUSBA</name>
<protein>
    <submittedName>
        <fullName evidence="1">Uncharacterized protein</fullName>
    </submittedName>
</protein>
<dbReference type="Proteomes" id="UP000317650">
    <property type="component" value="Chromosome 8"/>
</dbReference>
<dbReference type="AlphaFoldDB" id="A0A4S8K1Y3"/>
<comment type="caution">
    <text evidence="1">The sequence shown here is derived from an EMBL/GenBank/DDBJ whole genome shotgun (WGS) entry which is preliminary data.</text>
</comment>
<evidence type="ECO:0000313" key="2">
    <source>
        <dbReference type="Proteomes" id="UP000317650"/>
    </source>
</evidence>
<accession>A0A4S8K1Y3</accession>
<sequence>MRCSSQNPLSTRSRHFSYLTRTVIGEFRGPSAGPTPHRRHIIQKSRALRTHNDVRKRRHNVASACGVSRYRREEFHRFRSLMVEIEPKPRAVTAPWQSVGSSDRYKQSSSRPLFSRDSNPIHLLRKLQRFRLIRYYLLR</sequence>
<proteinExistence type="predicted"/>
<gene>
    <name evidence="1" type="ORF">C4D60_Mb08t06710</name>
</gene>
<organism evidence="1 2">
    <name type="scientific">Musa balbisiana</name>
    <name type="common">Banana</name>
    <dbReference type="NCBI Taxonomy" id="52838"/>
    <lineage>
        <taxon>Eukaryota</taxon>
        <taxon>Viridiplantae</taxon>
        <taxon>Streptophyta</taxon>
        <taxon>Embryophyta</taxon>
        <taxon>Tracheophyta</taxon>
        <taxon>Spermatophyta</taxon>
        <taxon>Magnoliopsida</taxon>
        <taxon>Liliopsida</taxon>
        <taxon>Zingiberales</taxon>
        <taxon>Musaceae</taxon>
        <taxon>Musa</taxon>
    </lineage>
</organism>
<evidence type="ECO:0000313" key="1">
    <source>
        <dbReference type="EMBL" id="THU68708.1"/>
    </source>
</evidence>
<dbReference type="EMBL" id="PYDT01000002">
    <property type="protein sequence ID" value="THU68708.1"/>
    <property type="molecule type" value="Genomic_DNA"/>
</dbReference>
<keyword evidence="2" id="KW-1185">Reference proteome</keyword>
<reference evidence="1 2" key="1">
    <citation type="journal article" date="2019" name="Nat. Plants">
        <title>Genome sequencing of Musa balbisiana reveals subgenome evolution and function divergence in polyploid bananas.</title>
        <authorList>
            <person name="Yao X."/>
        </authorList>
    </citation>
    <scope>NUCLEOTIDE SEQUENCE [LARGE SCALE GENOMIC DNA]</scope>
    <source>
        <strain evidence="2">cv. DH-PKW</strain>
        <tissue evidence="1">Leaves</tissue>
    </source>
</reference>